<proteinExistence type="predicted"/>
<dbReference type="EMBL" id="CP076460">
    <property type="protein sequence ID" value="QWQ32783.1"/>
    <property type="molecule type" value="Genomic_DNA"/>
</dbReference>
<dbReference type="KEGG" id="mnd:KOY48_03615"/>
<evidence type="ECO:0000313" key="3">
    <source>
        <dbReference type="Proteomes" id="UP000679129"/>
    </source>
</evidence>
<feature type="region of interest" description="Disordered" evidence="1">
    <location>
        <begin position="1"/>
        <end position="20"/>
    </location>
</feature>
<evidence type="ECO:0000313" key="2">
    <source>
        <dbReference type="EMBL" id="QWQ32783.1"/>
    </source>
</evidence>
<name>A0A8F1SBL3_9BACT</name>
<evidence type="ECO:0000256" key="1">
    <source>
        <dbReference type="SAM" id="MobiDB-lite"/>
    </source>
</evidence>
<organism evidence="2 3">
    <name type="scientific">Candidatus Minimicrobia naudis</name>
    <dbReference type="NCBI Taxonomy" id="2841263"/>
    <lineage>
        <taxon>Bacteria</taxon>
        <taxon>Candidatus Saccharimonadota</taxon>
        <taxon>Candidatus Saccharimonadota incertae sedis</taxon>
        <taxon>Candidatus Minimicrobia</taxon>
    </lineage>
</organism>
<protein>
    <submittedName>
        <fullName evidence="2">Uncharacterized protein</fullName>
    </submittedName>
</protein>
<dbReference type="Proteomes" id="UP000679129">
    <property type="component" value="Chromosome"/>
</dbReference>
<reference evidence="2" key="1">
    <citation type="submission" date="2021-06" db="EMBL/GenBank/DDBJ databases">
        <title>An adapted protocol for Saccharibacteria cultivation: two new species join this phylum of Candidate Phyla Radiations.</title>
        <authorList>
            <person name="Ibrahim A."/>
            <person name="Maatouk M."/>
            <person name="Zgheib R."/>
            <person name="Haddad G."/>
            <person name="Bou Khalil J."/>
            <person name="Raoult D."/>
            <person name="Bittar F."/>
        </authorList>
    </citation>
    <scope>NUCLEOTIDE SEQUENCE</scope>
    <source>
        <strain evidence="2">IHU1</strain>
    </source>
</reference>
<accession>A0A8F1SBL3</accession>
<keyword evidence="3" id="KW-1185">Reference proteome</keyword>
<sequence>MQRYNGASKEEAEKLDPDGVIPKLSDEVRERAEMELGVMGNMGYEGLFLDCSRILSTGENLKGIVFGPGRVVVRLVRLLRMC</sequence>
<gene>
    <name evidence="2" type="ORF">KOY48_03615</name>
</gene>
<feature type="compositionally biased region" description="Basic and acidic residues" evidence="1">
    <location>
        <begin position="8"/>
        <end position="17"/>
    </location>
</feature>
<dbReference type="AlphaFoldDB" id="A0A8F1SBL3"/>